<protein>
    <submittedName>
        <fullName evidence="12">Transmembrane amino acid transporter protein</fullName>
    </submittedName>
</protein>
<keyword evidence="5 10" id="KW-0812">Transmembrane</keyword>
<dbReference type="GO" id="GO:0005313">
    <property type="term" value="F:L-glutamate transmembrane transporter activity"/>
    <property type="evidence" value="ECO:0007669"/>
    <property type="project" value="TreeGrafter"/>
</dbReference>
<evidence type="ECO:0000256" key="3">
    <source>
        <dbReference type="ARBA" id="ARBA00022448"/>
    </source>
</evidence>
<dbReference type="PANTHER" id="PTHR22950">
    <property type="entry name" value="AMINO ACID TRANSPORTER"/>
    <property type="match status" value="1"/>
</dbReference>
<feature type="transmembrane region" description="Helical" evidence="10">
    <location>
        <begin position="311"/>
        <end position="332"/>
    </location>
</feature>
<dbReference type="GO" id="GO:0000329">
    <property type="term" value="C:fungal-type vacuole membrane"/>
    <property type="evidence" value="ECO:0007669"/>
    <property type="project" value="TreeGrafter"/>
</dbReference>
<comment type="subcellular location">
    <subcellularLocation>
        <location evidence="1">Vacuole membrane</location>
        <topology evidence="1">Multi-pass membrane protein</topology>
    </subcellularLocation>
</comment>
<name>A0A397UM52_9GLOM</name>
<comment type="caution">
    <text evidence="12">The sequence shown here is derived from an EMBL/GenBank/DDBJ whole genome shotgun (WGS) entry which is preliminary data.</text>
</comment>
<dbReference type="EMBL" id="QKWP01001144">
    <property type="protein sequence ID" value="RIB11325.1"/>
    <property type="molecule type" value="Genomic_DNA"/>
</dbReference>
<keyword evidence="6" id="KW-0029">Amino-acid transport</keyword>
<gene>
    <name evidence="12" type="ORF">C2G38_2203675</name>
</gene>
<evidence type="ECO:0000256" key="7">
    <source>
        <dbReference type="ARBA" id="ARBA00022989"/>
    </source>
</evidence>
<dbReference type="Proteomes" id="UP000266673">
    <property type="component" value="Unassembled WGS sequence"/>
</dbReference>
<proteinExistence type="inferred from homology"/>
<evidence type="ECO:0000259" key="11">
    <source>
        <dbReference type="Pfam" id="PF01490"/>
    </source>
</evidence>
<evidence type="ECO:0000313" key="13">
    <source>
        <dbReference type="Proteomes" id="UP000266673"/>
    </source>
</evidence>
<feature type="transmembrane region" description="Helical" evidence="10">
    <location>
        <begin position="275"/>
        <end position="299"/>
    </location>
</feature>
<evidence type="ECO:0000313" key="12">
    <source>
        <dbReference type="EMBL" id="RIB11325.1"/>
    </source>
</evidence>
<evidence type="ECO:0000256" key="10">
    <source>
        <dbReference type="SAM" id="Phobius"/>
    </source>
</evidence>
<feature type="transmembrane region" description="Helical" evidence="10">
    <location>
        <begin position="60"/>
        <end position="82"/>
    </location>
</feature>
<keyword evidence="13" id="KW-1185">Reference proteome</keyword>
<dbReference type="GO" id="GO:0061459">
    <property type="term" value="F:L-arginine transmembrane transporter activity"/>
    <property type="evidence" value="ECO:0007669"/>
    <property type="project" value="TreeGrafter"/>
</dbReference>
<feature type="transmembrane region" description="Helical" evidence="10">
    <location>
        <begin position="205"/>
        <end position="223"/>
    </location>
</feature>
<feature type="region of interest" description="Disordered" evidence="9">
    <location>
        <begin position="1"/>
        <end position="25"/>
    </location>
</feature>
<feature type="transmembrane region" description="Helical" evidence="10">
    <location>
        <begin position="243"/>
        <end position="263"/>
    </location>
</feature>
<evidence type="ECO:0000256" key="8">
    <source>
        <dbReference type="ARBA" id="ARBA00023136"/>
    </source>
</evidence>
<sequence>MSKYSAINTDEEITPQASSSDALELETTDQTPLLNTSIENENQTSVNYASASRFSCAVNLANTILGTGMLAMPSAIASVGLIMGSAMIFFAAFTSGLGLFFLSRGAFYTNSRSSSFFAVSQLTYPKAALFFDIAIAVKCFGVSISYLIIVGDLMPQVVIAILGNGYIDSHSLFLDRRFWITASMIIIVPLAFLKRLDSLKHTSIIALIAVVYLIFIVIYNYFGPDFEAPPKDKIHLINLSGKFFSNLPIFVFSFTCHQNVFAVCNELKNNAQNRVNSVIFVSIGASAIVYQIIGILGYLSFGDDVWPNIIAMYRASTFITIGRIAIVILVIFSYPLQAHPARACLEKSFITLQSLSSKSQPSSSSEARYIFLTVAILLSSYTISILVSKLDLILAFVGSTGSTAVSFILPGIFYYKLHENRPWNYRKILSVFLTIYGLSVMCICLTMNIIRVIYGY</sequence>
<feature type="transmembrane region" description="Helical" evidence="10">
    <location>
        <begin position="176"/>
        <end position="193"/>
    </location>
</feature>
<feature type="transmembrane region" description="Helical" evidence="10">
    <location>
        <begin position="88"/>
        <end position="107"/>
    </location>
</feature>
<reference evidence="12 13" key="1">
    <citation type="submission" date="2018-06" db="EMBL/GenBank/DDBJ databases">
        <title>Comparative genomics reveals the genomic features of Rhizophagus irregularis, R. cerebriforme, R. diaphanum and Gigaspora rosea, and their symbiotic lifestyle signature.</title>
        <authorList>
            <person name="Morin E."/>
            <person name="San Clemente H."/>
            <person name="Chen E.C.H."/>
            <person name="De La Providencia I."/>
            <person name="Hainaut M."/>
            <person name="Kuo A."/>
            <person name="Kohler A."/>
            <person name="Murat C."/>
            <person name="Tang N."/>
            <person name="Roy S."/>
            <person name="Loubradou J."/>
            <person name="Henrissat B."/>
            <person name="Grigoriev I.V."/>
            <person name="Corradi N."/>
            <person name="Roux C."/>
            <person name="Martin F.M."/>
        </authorList>
    </citation>
    <scope>NUCLEOTIDE SEQUENCE [LARGE SCALE GENOMIC DNA]</scope>
    <source>
        <strain evidence="12 13">DAOM 194757</strain>
    </source>
</reference>
<keyword evidence="4" id="KW-0926">Vacuole</keyword>
<keyword evidence="8 10" id="KW-0472">Membrane</keyword>
<dbReference type="AlphaFoldDB" id="A0A397UM52"/>
<dbReference type="PANTHER" id="PTHR22950:SF678">
    <property type="entry name" value="VACUOLAR AMINO ACID TRANSPORTER 5-RELATED"/>
    <property type="match status" value="1"/>
</dbReference>
<evidence type="ECO:0000256" key="4">
    <source>
        <dbReference type="ARBA" id="ARBA00022554"/>
    </source>
</evidence>
<feature type="transmembrane region" description="Helical" evidence="10">
    <location>
        <begin position="369"/>
        <end position="387"/>
    </location>
</feature>
<keyword evidence="7 10" id="KW-1133">Transmembrane helix</keyword>
<evidence type="ECO:0000256" key="9">
    <source>
        <dbReference type="SAM" id="MobiDB-lite"/>
    </source>
</evidence>
<dbReference type="InterPro" id="IPR013057">
    <property type="entry name" value="AA_transpt_TM"/>
</dbReference>
<dbReference type="OrthoDB" id="438545at2759"/>
<keyword evidence="3" id="KW-0813">Transport</keyword>
<comment type="similarity">
    <text evidence="2">Belongs to the amino acid/polyamine transporter 2 family.</text>
</comment>
<feature type="transmembrane region" description="Helical" evidence="10">
    <location>
        <begin position="429"/>
        <end position="454"/>
    </location>
</feature>
<evidence type="ECO:0000256" key="2">
    <source>
        <dbReference type="ARBA" id="ARBA00008066"/>
    </source>
</evidence>
<dbReference type="GO" id="GO:0005302">
    <property type="term" value="F:L-tyrosine transmembrane transporter activity"/>
    <property type="evidence" value="ECO:0007669"/>
    <property type="project" value="TreeGrafter"/>
</dbReference>
<dbReference type="Pfam" id="PF01490">
    <property type="entry name" value="Aa_trans"/>
    <property type="match status" value="1"/>
</dbReference>
<evidence type="ECO:0000256" key="6">
    <source>
        <dbReference type="ARBA" id="ARBA00022970"/>
    </source>
</evidence>
<dbReference type="GO" id="GO:0015189">
    <property type="term" value="F:L-lysine transmembrane transporter activity"/>
    <property type="evidence" value="ECO:0007669"/>
    <property type="project" value="TreeGrafter"/>
</dbReference>
<dbReference type="GO" id="GO:0005290">
    <property type="term" value="F:L-histidine transmembrane transporter activity"/>
    <property type="evidence" value="ECO:0007669"/>
    <property type="project" value="TreeGrafter"/>
</dbReference>
<dbReference type="STRING" id="44941.A0A397UM52"/>
<evidence type="ECO:0000256" key="1">
    <source>
        <dbReference type="ARBA" id="ARBA00004128"/>
    </source>
</evidence>
<accession>A0A397UM52</accession>
<dbReference type="GO" id="GO:0015194">
    <property type="term" value="F:L-serine transmembrane transporter activity"/>
    <property type="evidence" value="ECO:0007669"/>
    <property type="project" value="TreeGrafter"/>
</dbReference>
<feature type="domain" description="Amino acid transporter transmembrane" evidence="11">
    <location>
        <begin position="52"/>
        <end position="447"/>
    </location>
</feature>
<evidence type="ECO:0000256" key="5">
    <source>
        <dbReference type="ARBA" id="ARBA00022692"/>
    </source>
</evidence>
<organism evidence="12 13">
    <name type="scientific">Gigaspora rosea</name>
    <dbReference type="NCBI Taxonomy" id="44941"/>
    <lineage>
        <taxon>Eukaryota</taxon>
        <taxon>Fungi</taxon>
        <taxon>Fungi incertae sedis</taxon>
        <taxon>Mucoromycota</taxon>
        <taxon>Glomeromycotina</taxon>
        <taxon>Glomeromycetes</taxon>
        <taxon>Diversisporales</taxon>
        <taxon>Gigasporaceae</taxon>
        <taxon>Gigaspora</taxon>
    </lineage>
</organism>
<feature type="transmembrane region" description="Helical" evidence="10">
    <location>
        <begin position="393"/>
        <end position="417"/>
    </location>
</feature>